<dbReference type="AlphaFoldDB" id="A0A9D4WUE9"/>
<sequence>MDPGSGVKPKIHQSGWLILRMFEPPEEEAAAIIEEDAEDMSNFVIPGGVCHNWVAVDVPTIIQLRLKNPATVKLGHYKCNVKKKREKRVKNQSKID</sequence>
<keyword evidence="2" id="KW-1185">Reference proteome</keyword>
<name>A0A9D4WUE9_PEA</name>
<gene>
    <name evidence="1" type="ORF">KIW84_053983</name>
</gene>
<comment type="caution">
    <text evidence="1">The sequence shown here is derived from an EMBL/GenBank/DDBJ whole genome shotgun (WGS) entry which is preliminary data.</text>
</comment>
<dbReference type="Proteomes" id="UP001058974">
    <property type="component" value="Chromosome 5"/>
</dbReference>
<dbReference type="Gramene" id="Psat05G0398300-T1">
    <property type="protein sequence ID" value="KAI5407957.1"/>
    <property type="gene ID" value="KIW84_053983"/>
</dbReference>
<protein>
    <submittedName>
        <fullName evidence="1">Uncharacterized protein</fullName>
    </submittedName>
</protein>
<dbReference type="EMBL" id="JAMSHJ010000005">
    <property type="protein sequence ID" value="KAI5407957.1"/>
    <property type="molecule type" value="Genomic_DNA"/>
</dbReference>
<reference evidence="1 2" key="1">
    <citation type="journal article" date="2022" name="Nat. Genet.">
        <title>Improved pea reference genome and pan-genome highlight genomic features and evolutionary characteristics.</title>
        <authorList>
            <person name="Yang T."/>
            <person name="Liu R."/>
            <person name="Luo Y."/>
            <person name="Hu S."/>
            <person name="Wang D."/>
            <person name="Wang C."/>
            <person name="Pandey M.K."/>
            <person name="Ge S."/>
            <person name="Xu Q."/>
            <person name="Li N."/>
            <person name="Li G."/>
            <person name="Huang Y."/>
            <person name="Saxena R.K."/>
            <person name="Ji Y."/>
            <person name="Li M."/>
            <person name="Yan X."/>
            <person name="He Y."/>
            <person name="Liu Y."/>
            <person name="Wang X."/>
            <person name="Xiang C."/>
            <person name="Varshney R.K."/>
            <person name="Ding H."/>
            <person name="Gao S."/>
            <person name="Zong X."/>
        </authorList>
    </citation>
    <scope>NUCLEOTIDE SEQUENCE [LARGE SCALE GENOMIC DNA]</scope>
    <source>
        <strain evidence="1 2">cv. Zhongwan 6</strain>
    </source>
</reference>
<accession>A0A9D4WUE9</accession>
<organism evidence="1 2">
    <name type="scientific">Pisum sativum</name>
    <name type="common">Garden pea</name>
    <name type="synonym">Lathyrus oleraceus</name>
    <dbReference type="NCBI Taxonomy" id="3888"/>
    <lineage>
        <taxon>Eukaryota</taxon>
        <taxon>Viridiplantae</taxon>
        <taxon>Streptophyta</taxon>
        <taxon>Embryophyta</taxon>
        <taxon>Tracheophyta</taxon>
        <taxon>Spermatophyta</taxon>
        <taxon>Magnoliopsida</taxon>
        <taxon>eudicotyledons</taxon>
        <taxon>Gunneridae</taxon>
        <taxon>Pentapetalae</taxon>
        <taxon>rosids</taxon>
        <taxon>fabids</taxon>
        <taxon>Fabales</taxon>
        <taxon>Fabaceae</taxon>
        <taxon>Papilionoideae</taxon>
        <taxon>50 kb inversion clade</taxon>
        <taxon>NPAAA clade</taxon>
        <taxon>Hologalegina</taxon>
        <taxon>IRL clade</taxon>
        <taxon>Fabeae</taxon>
        <taxon>Lathyrus</taxon>
    </lineage>
</organism>
<evidence type="ECO:0000313" key="1">
    <source>
        <dbReference type="EMBL" id="KAI5407957.1"/>
    </source>
</evidence>
<evidence type="ECO:0000313" key="2">
    <source>
        <dbReference type="Proteomes" id="UP001058974"/>
    </source>
</evidence>
<proteinExistence type="predicted"/>